<protein>
    <submittedName>
        <fullName evidence="2">Uncharacterized protein</fullName>
    </submittedName>
</protein>
<accession>A0A3E0K3H6</accession>
<organism evidence="2 3">
    <name type="scientific">Caldibacillus debilis</name>
    <dbReference type="NCBI Taxonomy" id="301148"/>
    <lineage>
        <taxon>Bacteria</taxon>
        <taxon>Bacillati</taxon>
        <taxon>Bacillota</taxon>
        <taxon>Bacilli</taxon>
        <taxon>Bacillales</taxon>
        <taxon>Bacillaceae</taxon>
        <taxon>Caldibacillus</taxon>
    </lineage>
</organism>
<feature type="region of interest" description="Disordered" evidence="1">
    <location>
        <begin position="1"/>
        <end position="63"/>
    </location>
</feature>
<dbReference type="AlphaFoldDB" id="A0A3E0K3H6"/>
<evidence type="ECO:0000313" key="2">
    <source>
        <dbReference type="EMBL" id="REJ27444.1"/>
    </source>
</evidence>
<gene>
    <name evidence="2" type="ORF">C6P37_11535</name>
</gene>
<dbReference type="EMBL" id="QEWE01000021">
    <property type="protein sequence ID" value="REJ27444.1"/>
    <property type="molecule type" value="Genomic_DNA"/>
</dbReference>
<name>A0A3E0K3H6_9BACI</name>
<evidence type="ECO:0000256" key="1">
    <source>
        <dbReference type="SAM" id="MobiDB-lite"/>
    </source>
</evidence>
<reference evidence="2 3" key="1">
    <citation type="submission" date="2018-03" db="EMBL/GenBank/DDBJ databases">
        <authorList>
            <person name="Keele B.F."/>
        </authorList>
    </citation>
    <scope>NUCLEOTIDE SEQUENCE [LARGE SCALE GENOMIC DNA]</scope>
    <source>
        <strain evidence="2">ZCTH4_d</strain>
    </source>
</reference>
<evidence type="ECO:0000313" key="3">
    <source>
        <dbReference type="Proteomes" id="UP000257014"/>
    </source>
</evidence>
<dbReference type="Proteomes" id="UP000257014">
    <property type="component" value="Unassembled WGS sequence"/>
</dbReference>
<sequence length="119" mass="13114">MLLKSETAESRPKGSRGKSRAACGLGRRRERKDFSFRNGPPGFANKKAVRHSRSVSEETGKECSNGSFRIFSRHRMSRIGKRPEIRGSSSGSVAFFQPASGPVTGMFQSGKQFWMISVG</sequence>
<proteinExistence type="predicted"/>
<comment type="caution">
    <text evidence="2">The sequence shown here is derived from an EMBL/GenBank/DDBJ whole genome shotgun (WGS) entry which is preliminary data.</text>
</comment>
<feature type="compositionally biased region" description="Basic and acidic residues" evidence="1">
    <location>
        <begin position="1"/>
        <end position="12"/>
    </location>
</feature>